<name>A0A8B9REX4_ASTMX</name>
<dbReference type="Proteomes" id="UP000694621">
    <property type="component" value="Unplaced"/>
</dbReference>
<organism evidence="2 3">
    <name type="scientific">Astyanax mexicanus</name>
    <name type="common">Blind cave fish</name>
    <name type="synonym">Astyanax fasciatus mexicanus</name>
    <dbReference type="NCBI Taxonomy" id="7994"/>
    <lineage>
        <taxon>Eukaryota</taxon>
        <taxon>Metazoa</taxon>
        <taxon>Chordata</taxon>
        <taxon>Craniata</taxon>
        <taxon>Vertebrata</taxon>
        <taxon>Euteleostomi</taxon>
        <taxon>Actinopterygii</taxon>
        <taxon>Neopterygii</taxon>
        <taxon>Teleostei</taxon>
        <taxon>Ostariophysi</taxon>
        <taxon>Characiformes</taxon>
        <taxon>Characoidei</taxon>
        <taxon>Acestrorhamphidae</taxon>
        <taxon>Acestrorhamphinae</taxon>
        <taxon>Astyanax</taxon>
    </lineage>
</organism>
<reference evidence="2" key="1">
    <citation type="submission" date="2025-08" db="UniProtKB">
        <authorList>
            <consortium name="Ensembl"/>
        </authorList>
    </citation>
    <scope>IDENTIFICATION</scope>
</reference>
<dbReference type="AlphaFoldDB" id="A0A8B9REX4"/>
<evidence type="ECO:0000313" key="2">
    <source>
        <dbReference type="Ensembl" id="ENSAMXP00005037958.1"/>
    </source>
</evidence>
<dbReference type="Ensembl" id="ENSAMXT00005041369.1">
    <property type="protein sequence ID" value="ENSAMXP00005037958.1"/>
    <property type="gene ID" value="ENSAMXG00005018039.1"/>
</dbReference>
<proteinExistence type="predicted"/>
<evidence type="ECO:0000313" key="3">
    <source>
        <dbReference type="Proteomes" id="UP000694621"/>
    </source>
</evidence>
<accession>A0A8B9REX4</accession>
<evidence type="ECO:0000256" key="1">
    <source>
        <dbReference type="SAM" id="MobiDB-lite"/>
    </source>
</evidence>
<dbReference type="OrthoDB" id="10573837at2759"/>
<feature type="compositionally biased region" description="Basic residues" evidence="1">
    <location>
        <begin position="62"/>
        <end position="71"/>
    </location>
</feature>
<feature type="region of interest" description="Disordered" evidence="1">
    <location>
        <begin position="61"/>
        <end position="107"/>
    </location>
</feature>
<protein>
    <submittedName>
        <fullName evidence="2">Uncharacterized protein</fullName>
    </submittedName>
</protein>
<sequence>MSGLGNWLCKLERKKSDFHMHYTGASVVKTAELLNVPKDVVSQVMAAYSKHGQSALVELVKKKPQHRHKKPPPTQIAVSSRAPCSLFRPGPGESPGSGETGCRRRGR</sequence>